<keyword evidence="1" id="KW-0732">Signal</keyword>
<comment type="caution">
    <text evidence="2">The sequence shown here is derived from an EMBL/GenBank/DDBJ whole genome shotgun (WGS) entry which is preliminary data.</text>
</comment>
<evidence type="ECO:0000313" key="3">
    <source>
        <dbReference type="Proteomes" id="UP000321580"/>
    </source>
</evidence>
<dbReference type="EMBL" id="VOOR01000025">
    <property type="protein sequence ID" value="TXB62716.1"/>
    <property type="molecule type" value="Genomic_DNA"/>
</dbReference>
<dbReference type="RefSeq" id="WP_147167932.1">
    <property type="nucleotide sequence ID" value="NZ_VOOR01000025.1"/>
</dbReference>
<evidence type="ECO:0000256" key="1">
    <source>
        <dbReference type="SAM" id="SignalP"/>
    </source>
</evidence>
<gene>
    <name evidence="2" type="ORF">FRY97_12775</name>
</gene>
<protein>
    <submittedName>
        <fullName evidence="2">Uncharacterized protein</fullName>
    </submittedName>
</protein>
<organism evidence="2 3">
    <name type="scientific">Phaeodactylibacter luteus</name>
    <dbReference type="NCBI Taxonomy" id="1564516"/>
    <lineage>
        <taxon>Bacteria</taxon>
        <taxon>Pseudomonadati</taxon>
        <taxon>Bacteroidota</taxon>
        <taxon>Saprospiria</taxon>
        <taxon>Saprospirales</taxon>
        <taxon>Haliscomenobacteraceae</taxon>
        <taxon>Phaeodactylibacter</taxon>
    </lineage>
</organism>
<proteinExistence type="predicted"/>
<feature type="chain" id="PRO_5022951329" evidence="1">
    <location>
        <begin position="28"/>
        <end position="217"/>
    </location>
</feature>
<accession>A0A5C6RJW9</accession>
<evidence type="ECO:0000313" key="2">
    <source>
        <dbReference type="EMBL" id="TXB62716.1"/>
    </source>
</evidence>
<dbReference type="AlphaFoldDB" id="A0A5C6RJW9"/>
<name>A0A5C6RJW9_9BACT</name>
<dbReference type="Proteomes" id="UP000321580">
    <property type="component" value="Unassembled WGS sequence"/>
</dbReference>
<reference evidence="2 3" key="1">
    <citation type="submission" date="2019-08" db="EMBL/GenBank/DDBJ databases">
        <title>Genome of Phaeodactylibacter luteus.</title>
        <authorList>
            <person name="Bowman J.P."/>
        </authorList>
    </citation>
    <scope>NUCLEOTIDE SEQUENCE [LARGE SCALE GENOMIC DNA]</scope>
    <source>
        <strain evidence="2 3">KCTC 42180</strain>
    </source>
</reference>
<keyword evidence="3" id="KW-1185">Reference proteome</keyword>
<sequence>MKKRPYFLLLCMLSCLMTAWGSPSVHGAGQVQSGMSVWNSALYIHAADTLLMRGDLYLFQAEVSGQGAILLSDTVPCRIVSEGGRLPRLIVQQTDTVALFGELHIRKGLTLALGVLDARAGVLTLSDSAWAEVLPGSEWLQADAAAAHWLPVLPLLPPTGSRAFPTIAISPYPRPAVLPARRSGSALFFVIAWPCEAGRAVPTPPPKHINCCPPATV</sequence>
<feature type="signal peptide" evidence="1">
    <location>
        <begin position="1"/>
        <end position="27"/>
    </location>
</feature>